<protein>
    <submittedName>
        <fullName evidence="2">Uncharacterized protein</fullName>
    </submittedName>
</protein>
<gene>
    <name evidence="2" type="ORF">g.5266</name>
</gene>
<feature type="compositionally biased region" description="Basic and acidic residues" evidence="1">
    <location>
        <begin position="7"/>
        <end position="31"/>
    </location>
</feature>
<feature type="compositionally biased region" description="Polar residues" evidence="1">
    <location>
        <begin position="280"/>
        <end position="300"/>
    </location>
</feature>
<feature type="non-terminal residue" evidence="2">
    <location>
        <position position="1"/>
    </location>
</feature>
<feature type="region of interest" description="Disordered" evidence="1">
    <location>
        <begin position="272"/>
        <end position="300"/>
    </location>
</feature>
<sequence>GVAKFQAAEEKRTDRDNRRSHQETLKQEKVNIEATKLPQSLTTQHKNVGQSTYHRPDPHKLPREDDEHRPVNVSRKAHSERLKAPEYPDPKSGKGPTPMKKKRWDSTPEAEVDNQPVWYPSHSSKKENRGFSDRIEDEGIQVKNKDSLQVINSETINKYEAQLTDSPQSSERNNANSQLVQVLQLLESALGVHVSSLPAGPEAILMTKVQLLLKHVAPSQSDGIATDEQRSQLLIVFQILEQYLSKSSGAKQRRQGQAPLLQAMLMLKKVLENGDPPSANPQGQKPSAQPHNPSADQKSSQLIRITELLQKALETYINNLSDIRQKSHLKPVLQVMQQVIAKISSVATDEQQKQLLTILDLLEKALQNQTNADGQQPLQLLQIMQMLKKVLQNNGSPKSPAPALIQSTSTESPAKIIQQTALSSTNVTIDPPSQLVQLMQLMITSMQAHINTMGEGSQKSQLSQIMTLLEHTVTTQVKNLETEEQKTHLLMILQLLETALQSQLGSGQQPLQLLQIMQLIKTTLQTKASAVMTGPQSTQLFQVIELLQKTLQTYASSMEMGQQKMQLLQIVQMIQQTLASQPGGPVSGEQHKQLVQIIQLVQQILETQVFPQSVGLPQQIMQILQSIQQVLNSTGPIPFTAQPHLIPTTQNQFNQISQPTNTSVQQHLGMNFPPQQLMQSQNNFPSSIHQYQPNFAEQLINSLQTQLNFHTSMQLGQIGEQGSSPMSQLTQVFMHQMQGFQNQFNLNIPTSQSPSEAQQLSNLMQQLQQMSTLCQTRPTS</sequence>
<feature type="compositionally biased region" description="Basic and acidic residues" evidence="1">
    <location>
        <begin position="54"/>
        <end position="70"/>
    </location>
</feature>
<reference evidence="2" key="1">
    <citation type="submission" date="2015-11" db="EMBL/GenBank/DDBJ databases">
        <title>De novo transcriptome assembly of four potential Pierce s Disease insect vectors from Arizona vineyards.</title>
        <authorList>
            <person name="Tassone E.E."/>
        </authorList>
    </citation>
    <scope>NUCLEOTIDE SEQUENCE</scope>
</reference>
<feature type="compositionally biased region" description="Basic and acidic residues" evidence="1">
    <location>
        <begin position="77"/>
        <end position="92"/>
    </location>
</feature>
<feature type="region of interest" description="Disordered" evidence="1">
    <location>
        <begin position="1"/>
        <end position="129"/>
    </location>
</feature>
<proteinExistence type="predicted"/>
<accession>A0A1B6MHX9</accession>
<evidence type="ECO:0000313" key="2">
    <source>
        <dbReference type="EMBL" id="JAT35495.1"/>
    </source>
</evidence>
<dbReference type="EMBL" id="GEBQ01004482">
    <property type="protein sequence ID" value="JAT35495.1"/>
    <property type="molecule type" value="Transcribed_RNA"/>
</dbReference>
<feature type="compositionally biased region" description="Polar residues" evidence="1">
    <location>
        <begin position="37"/>
        <end position="53"/>
    </location>
</feature>
<organism evidence="2">
    <name type="scientific">Graphocephala atropunctata</name>
    <dbReference type="NCBI Taxonomy" id="36148"/>
    <lineage>
        <taxon>Eukaryota</taxon>
        <taxon>Metazoa</taxon>
        <taxon>Ecdysozoa</taxon>
        <taxon>Arthropoda</taxon>
        <taxon>Hexapoda</taxon>
        <taxon>Insecta</taxon>
        <taxon>Pterygota</taxon>
        <taxon>Neoptera</taxon>
        <taxon>Paraneoptera</taxon>
        <taxon>Hemiptera</taxon>
        <taxon>Auchenorrhyncha</taxon>
        <taxon>Membracoidea</taxon>
        <taxon>Cicadellidae</taxon>
        <taxon>Cicadellinae</taxon>
        <taxon>Cicadellini</taxon>
        <taxon>Graphocephala</taxon>
    </lineage>
</organism>
<evidence type="ECO:0000256" key="1">
    <source>
        <dbReference type="SAM" id="MobiDB-lite"/>
    </source>
</evidence>
<name>A0A1B6MHX9_9HEMI</name>
<dbReference type="AlphaFoldDB" id="A0A1B6MHX9"/>